<keyword evidence="3" id="KW-1185">Reference proteome</keyword>
<dbReference type="PANTHER" id="PTHR38011">
    <property type="entry name" value="DIHYDROFOLATE REDUCTASE FAMILY PROTEIN (AFU_ORTHOLOGUE AFUA_8G06820)"/>
    <property type="match status" value="1"/>
</dbReference>
<sequence length="185" mass="20300">MRKVTAGLFHSVDGVVQDPFKFQFDSFDDQLGEMLTGVQERVDTVLMGRVGWSEWAGYWPNATQDNDFADFINAVPKHVASNTLGAADMGKWSNSSLIDGDVVDFVRNLKSQPGGEIAAMGGISLVRQLLFAGLMDELSLITHPVVAGEGRHLFEPGDPTTRLELVRCDVTSKGNVVQVYRKRAE</sequence>
<reference evidence="2" key="1">
    <citation type="submission" date="2022-06" db="EMBL/GenBank/DDBJ databases">
        <title>Devosia sp. XJ19-45 genome assembly.</title>
        <authorList>
            <person name="Li B."/>
            <person name="Cai M."/>
            <person name="Nie G."/>
            <person name="Li W."/>
        </authorList>
    </citation>
    <scope>NUCLEOTIDE SEQUENCE</scope>
    <source>
        <strain evidence="2">XJ19-45</strain>
    </source>
</reference>
<protein>
    <submittedName>
        <fullName evidence="2">Dihydrofolate reductase family protein</fullName>
    </submittedName>
</protein>
<evidence type="ECO:0000259" key="1">
    <source>
        <dbReference type="Pfam" id="PF01872"/>
    </source>
</evidence>
<dbReference type="Proteomes" id="UP001060275">
    <property type="component" value="Unassembled WGS sequence"/>
</dbReference>
<dbReference type="RefSeq" id="WP_254673530.1">
    <property type="nucleotide sequence ID" value="NZ_JAMWDU010000002.1"/>
</dbReference>
<dbReference type="GO" id="GO:0009231">
    <property type="term" value="P:riboflavin biosynthetic process"/>
    <property type="evidence" value="ECO:0007669"/>
    <property type="project" value="InterPro"/>
</dbReference>
<dbReference type="GO" id="GO:0008703">
    <property type="term" value="F:5-amino-6-(5-phosphoribosylamino)uracil reductase activity"/>
    <property type="evidence" value="ECO:0007669"/>
    <property type="project" value="InterPro"/>
</dbReference>
<organism evidence="2 3">
    <name type="scientific">Devosia ureilytica</name>
    <dbReference type="NCBI Taxonomy" id="2952754"/>
    <lineage>
        <taxon>Bacteria</taxon>
        <taxon>Pseudomonadati</taxon>
        <taxon>Pseudomonadota</taxon>
        <taxon>Alphaproteobacteria</taxon>
        <taxon>Hyphomicrobiales</taxon>
        <taxon>Devosiaceae</taxon>
        <taxon>Devosia</taxon>
    </lineage>
</organism>
<comment type="caution">
    <text evidence="2">The sequence shown here is derived from an EMBL/GenBank/DDBJ whole genome shotgun (WGS) entry which is preliminary data.</text>
</comment>
<dbReference type="InterPro" id="IPR050765">
    <property type="entry name" value="Riboflavin_Biosynth_HTPR"/>
</dbReference>
<dbReference type="PANTHER" id="PTHR38011:SF2">
    <property type="entry name" value="BIFUNCTIONAL DEAMINASE-REDUCTASE DOMAIN PROTEIN"/>
    <property type="match status" value="1"/>
</dbReference>
<dbReference type="InterPro" id="IPR002734">
    <property type="entry name" value="RibDG_C"/>
</dbReference>
<dbReference type="Gene3D" id="3.40.430.10">
    <property type="entry name" value="Dihydrofolate Reductase, subunit A"/>
    <property type="match status" value="1"/>
</dbReference>
<proteinExistence type="predicted"/>
<dbReference type="InterPro" id="IPR024072">
    <property type="entry name" value="DHFR-like_dom_sf"/>
</dbReference>
<evidence type="ECO:0000313" key="2">
    <source>
        <dbReference type="EMBL" id="MCP8886793.1"/>
    </source>
</evidence>
<evidence type="ECO:0000313" key="3">
    <source>
        <dbReference type="Proteomes" id="UP001060275"/>
    </source>
</evidence>
<dbReference type="Pfam" id="PF01872">
    <property type="entry name" value="RibD_C"/>
    <property type="match status" value="1"/>
</dbReference>
<accession>A0A9Q4FS36</accession>
<dbReference type="SUPFAM" id="SSF53597">
    <property type="entry name" value="Dihydrofolate reductase-like"/>
    <property type="match status" value="1"/>
</dbReference>
<feature type="domain" description="Bacterial bifunctional deaminase-reductase C-terminal" evidence="1">
    <location>
        <begin position="2"/>
        <end position="176"/>
    </location>
</feature>
<dbReference type="AlphaFoldDB" id="A0A9Q4FS36"/>
<name>A0A9Q4FS36_9HYPH</name>
<gene>
    <name evidence="2" type="ORF">NF348_06720</name>
</gene>
<dbReference type="EMBL" id="JAMWDU010000002">
    <property type="protein sequence ID" value="MCP8886793.1"/>
    <property type="molecule type" value="Genomic_DNA"/>
</dbReference>